<proteinExistence type="predicted"/>
<protein>
    <submittedName>
        <fullName evidence="1">Uncharacterized protein</fullName>
    </submittedName>
</protein>
<evidence type="ECO:0000313" key="2">
    <source>
        <dbReference type="Proteomes" id="UP000547614"/>
    </source>
</evidence>
<keyword evidence="2" id="KW-1185">Reference proteome</keyword>
<name>A0A839VAG8_9GAMM</name>
<gene>
    <name evidence="1" type="ORF">FHR94_003778</name>
</gene>
<comment type="caution">
    <text evidence="1">The sequence shown here is derived from an EMBL/GenBank/DDBJ whole genome shotgun (WGS) entry which is preliminary data.</text>
</comment>
<dbReference type="EMBL" id="JACHXP010000031">
    <property type="protein sequence ID" value="MBB3192482.1"/>
    <property type="molecule type" value="Genomic_DNA"/>
</dbReference>
<accession>A0A839VAG8</accession>
<dbReference type="AlphaFoldDB" id="A0A839VAG8"/>
<evidence type="ECO:0000313" key="1">
    <source>
        <dbReference type="EMBL" id="MBB3192482.1"/>
    </source>
</evidence>
<dbReference type="RefSeq" id="WP_183328153.1">
    <property type="nucleotide sequence ID" value="NZ_JACHXP010000031.1"/>
</dbReference>
<dbReference type="InterPro" id="IPR011990">
    <property type="entry name" value="TPR-like_helical_dom_sf"/>
</dbReference>
<reference evidence="1 2" key="1">
    <citation type="submission" date="2020-08" db="EMBL/GenBank/DDBJ databases">
        <title>Genomic Encyclopedia of Type Strains, Phase III (KMG-III): the genomes of soil and plant-associated and newly described type strains.</title>
        <authorList>
            <person name="Whitman W."/>
        </authorList>
    </citation>
    <scope>NUCLEOTIDE SEQUENCE [LARGE SCALE GENOMIC DNA]</scope>
    <source>
        <strain evidence="1 2">CECT 7282</strain>
    </source>
</reference>
<sequence>MVEIGPGAAVFGAHSAVLGVDLEAFERRVADGTPETLDRALAQYRGPFLEGMADCGEAYEMWPAPQAFCNTPAFLAAAHAHLGQLEQG</sequence>
<organism evidence="1 2">
    <name type="scientific">Halomonas cerina</name>
    <dbReference type="NCBI Taxonomy" id="447424"/>
    <lineage>
        <taxon>Bacteria</taxon>
        <taxon>Pseudomonadati</taxon>
        <taxon>Pseudomonadota</taxon>
        <taxon>Gammaproteobacteria</taxon>
        <taxon>Oceanospirillales</taxon>
        <taxon>Halomonadaceae</taxon>
        <taxon>Halomonas</taxon>
    </lineage>
</organism>
<dbReference type="Proteomes" id="UP000547614">
    <property type="component" value="Unassembled WGS sequence"/>
</dbReference>
<dbReference type="Gene3D" id="1.25.40.10">
    <property type="entry name" value="Tetratricopeptide repeat domain"/>
    <property type="match status" value="1"/>
</dbReference>